<feature type="transmembrane region" description="Helical" evidence="1">
    <location>
        <begin position="127"/>
        <end position="143"/>
    </location>
</feature>
<evidence type="ECO:0000256" key="2">
    <source>
        <dbReference type="SAM" id="SignalP"/>
    </source>
</evidence>
<organism evidence="3 4">
    <name type="scientific">Callipepla squamata</name>
    <name type="common">Scaled quail</name>
    <dbReference type="NCBI Taxonomy" id="9009"/>
    <lineage>
        <taxon>Eukaryota</taxon>
        <taxon>Metazoa</taxon>
        <taxon>Chordata</taxon>
        <taxon>Craniata</taxon>
        <taxon>Vertebrata</taxon>
        <taxon>Euteleostomi</taxon>
        <taxon>Archelosauria</taxon>
        <taxon>Archosauria</taxon>
        <taxon>Dinosauria</taxon>
        <taxon>Saurischia</taxon>
        <taxon>Theropoda</taxon>
        <taxon>Coelurosauria</taxon>
        <taxon>Aves</taxon>
        <taxon>Neognathae</taxon>
        <taxon>Galloanserae</taxon>
        <taxon>Galliformes</taxon>
        <taxon>Odontophoridae</taxon>
        <taxon>Callipepla</taxon>
    </lineage>
</organism>
<keyword evidence="1" id="KW-0812">Transmembrane</keyword>
<evidence type="ECO:0000313" key="4">
    <source>
        <dbReference type="Proteomes" id="UP000198323"/>
    </source>
</evidence>
<keyword evidence="2" id="KW-0732">Signal</keyword>
<protein>
    <recommendedName>
        <fullName evidence="5">DUF2723 domain-containing protein</fullName>
    </recommendedName>
</protein>
<feature type="transmembrane region" description="Helical" evidence="1">
    <location>
        <begin position="164"/>
        <end position="187"/>
    </location>
</feature>
<feature type="signal peptide" evidence="2">
    <location>
        <begin position="1"/>
        <end position="21"/>
    </location>
</feature>
<keyword evidence="4" id="KW-1185">Reference proteome</keyword>
<gene>
    <name evidence="3" type="ORF">ASZ78_009356</name>
</gene>
<dbReference type="InterPro" id="IPR021280">
    <property type="entry name" value="TMEM260-like"/>
</dbReference>
<dbReference type="InterPro" id="IPR052724">
    <property type="entry name" value="GT117_domain-containing"/>
</dbReference>
<dbReference type="Proteomes" id="UP000198323">
    <property type="component" value="Unassembled WGS sequence"/>
</dbReference>
<comment type="caution">
    <text evidence="3">The sequence shown here is derived from an EMBL/GenBank/DDBJ whole genome shotgun (WGS) entry which is preliminary data.</text>
</comment>
<accession>A0A226MSH0</accession>
<name>A0A226MSH0_CALSU</name>
<dbReference type="PANTHER" id="PTHR16214:SF3">
    <property type="entry name" value="TRANSMEMBRANE PROTEIN 260"/>
    <property type="match status" value="1"/>
</dbReference>
<keyword evidence="1" id="KW-0472">Membrane</keyword>
<dbReference type="PANTHER" id="PTHR16214">
    <property type="entry name" value="TRANSMEMBRANE PROTEIN 260"/>
    <property type="match status" value="1"/>
</dbReference>
<dbReference type="AlphaFoldDB" id="A0A226MSH0"/>
<dbReference type="EMBL" id="MCFN01000503">
    <property type="protein sequence ID" value="OXB57949.1"/>
    <property type="molecule type" value="Genomic_DNA"/>
</dbReference>
<evidence type="ECO:0000313" key="3">
    <source>
        <dbReference type="EMBL" id="OXB57949.1"/>
    </source>
</evidence>
<keyword evidence="1" id="KW-1133">Transmembrane helix</keyword>
<dbReference type="Pfam" id="PF11028">
    <property type="entry name" value="TMEM260-like"/>
    <property type="match status" value="1"/>
</dbReference>
<reference evidence="3 4" key="1">
    <citation type="submission" date="2016-07" db="EMBL/GenBank/DDBJ databases">
        <title>Disparate Historic Effective Population Sizes Predicted by Modern Levels of Genome Diversity for the Scaled Quail (Callipepla squamata) and the Northern Bobwhite (Colinus virginianus): Inferences from First and Second Generation Draft Genome Assemblies for Sympatric New World Quail.</title>
        <authorList>
            <person name="Oldeschulte D.L."/>
            <person name="Halley Y.A."/>
            <person name="Bhattarai E.K."/>
            <person name="Brashear W.A."/>
            <person name="Hill J."/>
            <person name="Metz R.P."/>
            <person name="Johnson C.D."/>
            <person name="Rollins D."/>
            <person name="Peterson M.J."/>
            <person name="Bickhart D.M."/>
            <person name="Decker J.E."/>
            <person name="Seabury C.M."/>
        </authorList>
    </citation>
    <scope>NUCLEOTIDE SEQUENCE [LARGE SCALE GENOMIC DNA]</scope>
    <source>
        <strain evidence="3 4">Texas</strain>
        <tissue evidence="3">Leg muscle</tissue>
    </source>
</reference>
<evidence type="ECO:0000256" key="1">
    <source>
        <dbReference type="SAM" id="Phobius"/>
    </source>
</evidence>
<sequence length="188" mass="19382">MGGSGAAVAGAVGAAVVAVYAGTLQPALPGGDAGELITAAYELGVAHPPGYPLFTLLAGLAMRLLPGGSAAGRVNLLGAVLGAAAAALLFYTVLRVNYDDVGFFFLFQLAKLGAFCCGLSLCNQHTIVLYIACIVPWVLFLLFRKKAKSETGSSMREMLVFQLAQMRSELSLPVLALALVACFSTALP</sequence>
<dbReference type="OrthoDB" id="197432at2759"/>
<feature type="transmembrane region" description="Helical" evidence="1">
    <location>
        <begin position="74"/>
        <end position="94"/>
    </location>
</feature>
<feature type="chain" id="PRO_5013257296" description="DUF2723 domain-containing protein" evidence="2">
    <location>
        <begin position="22"/>
        <end position="188"/>
    </location>
</feature>
<evidence type="ECO:0008006" key="5">
    <source>
        <dbReference type="Google" id="ProtNLM"/>
    </source>
</evidence>
<proteinExistence type="predicted"/>